<evidence type="ECO:0000259" key="13">
    <source>
        <dbReference type="Pfam" id="PF07715"/>
    </source>
</evidence>
<dbReference type="OrthoDB" id="9812892at2"/>
<evidence type="ECO:0000256" key="4">
    <source>
        <dbReference type="ARBA" id="ARBA00022692"/>
    </source>
</evidence>
<evidence type="ECO:0000256" key="5">
    <source>
        <dbReference type="ARBA" id="ARBA00022729"/>
    </source>
</evidence>
<dbReference type="AlphaFoldDB" id="B3QXT8"/>
<dbReference type="SUPFAM" id="SSF56935">
    <property type="entry name" value="Porins"/>
    <property type="match status" value="1"/>
</dbReference>
<dbReference type="SUPFAM" id="SSF49464">
    <property type="entry name" value="Carboxypeptidase regulatory domain-like"/>
    <property type="match status" value="1"/>
</dbReference>
<dbReference type="eggNOG" id="COG4771">
    <property type="taxonomic scope" value="Bacteria"/>
</dbReference>
<dbReference type="PANTHER" id="PTHR30069">
    <property type="entry name" value="TONB-DEPENDENT OUTER MEMBRANE RECEPTOR"/>
    <property type="match status" value="1"/>
</dbReference>
<dbReference type="PANTHER" id="PTHR30069:SF29">
    <property type="entry name" value="HEMOGLOBIN AND HEMOGLOBIN-HAPTOGLOBIN-BINDING PROTEIN 1-RELATED"/>
    <property type="match status" value="1"/>
</dbReference>
<dbReference type="Proteomes" id="UP000001208">
    <property type="component" value="Chromosome"/>
</dbReference>
<name>B3QXT8_CHLT3</name>
<sequence length="778" mass="88297">MFAKFFLFFLMLFLPFSAYGKNILIGKVTDKKGEPIAGVLVQILDSNIGCLTNEEGKFTLTDSPSDKFVVKASLLGYQPQTKSISPQDDFGSLDFVLSEQAVEGKEILVTGKSPIQQMREAPEAISVIEGKSIRGKAVSIESVLDKTAGVKVRQSGGLGSASRITVHGLEGKRIQIMVDDNPLNSPDGSISIDDIPIDLIDRIEVYKGIVPARFGGDGLGGAVNIVTREYETDYIDLSYERSSYNTNRASWVIKKNFKDLGIRIGTGGFYNYAQNNYTFNSPYEENLTITRDHDLFESYIIGGNITFTKLWFDEIELEVEYYNNEAQIQGIQENIQHALTKNKLLGFEQTFKKEGFFDKNLDFELHSLIGVSETNFIDTAHLNYDFYGNSYASPNGQGEIGWTANSSEDKITEVRERLNLNYKINPFHSFNLNTSFRYSKKDPKDELASENAGYDVSGYPNSMYNIISGLTYEAKLNGDKFINLLGAKVFHTHAEITALDVFTVQDTPETKGNTSTKFGTSEAIRWRIWPFFNLKASYQHALRLPTPDELFGDGVLITPAGDLKPEVSNNFNLGFYIDRHRFFGFERVQLEVNGFYMHVTDMIKLMASSLEMGYENLGEVEIKGVEAELKVDLSKMLYAHTNVTYQDARDVMEKSAGASFANPTKGLRVPNMPYFFANFGVEYHAENLFGKDQFSKIYWDAEFTEEYYYNWKVSNRQSRIIPQSFVQDIGIQHSFHNQYTFTFEVHNIFDNEVWNLYRMPLPGRTFHVKFRYTLMGKS</sequence>
<dbReference type="InterPro" id="IPR039426">
    <property type="entry name" value="TonB-dep_rcpt-like"/>
</dbReference>
<evidence type="ECO:0000256" key="8">
    <source>
        <dbReference type="ARBA" id="ARBA00023170"/>
    </source>
</evidence>
<dbReference type="Pfam" id="PF00593">
    <property type="entry name" value="TonB_dep_Rec_b-barrel"/>
    <property type="match status" value="1"/>
</dbReference>
<dbReference type="Pfam" id="PF07715">
    <property type="entry name" value="Plug"/>
    <property type="match status" value="1"/>
</dbReference>
<gene>
    <name evidence="14" type="ordered locus">Ctha_1001</name>
</gene>
<dbReference type="InterPro" id="IPR008969">
    <property type="entry name" value="CarboxyPept-like_regulatory"/>
</dbReference>
<evidence type="ECO:0000256" key="6">
    <source>
        <dbReference type="ARBA" id="ARBA00023077"/>
    </source>
</evidence>
<dbReference type="InterPro" id="IPR036942">
    <property type="entry name" value="Beta-barrel_TonB_sf"/>
</dbReference>
<dbReference type="InterPro" id="IPR037066">
    <property type="entry name" value="Plug_dom_sf"/>
</dbReference>
<dbReference type="GO" id="GO:0044718">
    <property type="term" value="P:siderophore transmembrane transport"/>
    <property type="evidence" value="ECO:0007669"/>
    <property type="project" value="TreeGrafter"/>
</dbReference>
<evidence type="ECO:0000256" key="9">
    <source>
        <dbReference type="ARBA" id="ARBA00023237"/>
    </source>
</evidence>
<evidence type="ECO:0000256" key="1">
    <source>
        <dbReference type="ARBA" id="ARBA00004571"/>
    </source>
</evidence>
<dbReference type="InterPro" id="IPR000531">
    <property type="entry name" value="Beta-barrel_TonB"/>
</dbReference>
<evidence type="ECO:0000313" key="14">
    <source>
        <dbReference type="EMBL" id="ACF13466.1"/>
    </source>
</evidence>
<dbReference type="HOGENOM" id="CLU_016091_0_0_10"/>
<keyword evidence="6 11" id="KW-0798">TonB box</keyword>
<comment type="subcellular location">
    <subcellularLocation>
        <location evidence="1 10">Cell outer membrane</location>
        <topology evidence="1 10">Multi-pass membrane protein</topology>
    </subcellularLocation>
</comment>
<evidence type="ECO:0000259" key="12">
    <source>
        <dbReference type="Pfam" id="PF00593"/>
    </source>
</evidence>
<evidence type="ECO:0000256" key="7">
    <source>
        <dbReference type="ARBA" id="ARBA00023136"/>
    </source>
</evidence>
<keyword evidence="8 14" id="KW-0675">Receptor</keyword>
<reference evidence="14 15" key="1">
    <citation type="submission" date="2008-06" db="EMBL/GenBank/DDBJ databases">
        <title>Complete sequence of Chloroherpeton thalassium ATCC 35110.</title>
        <authorList>
            <consortium name="US DOE Joint Genome Institute"/>
            <person name="Lucas S."/>
            <person name="Copeland A."/>
            <person name="Lapidus A."/>
            <person name="Glavina del Rio T."/>
            <person name="Dalin E."/>
            <person name="Tice H."/>
            <person name="Bruce D."/>
            <person name="Goodwin L."/>
            <person name="Pitluck S."/>
            <person name="Schmutz J."/>
            <person name="Larimer F."/>
            <person name="Land M."/>
            <person name="Hauser L."/>
            <person name="Kyrpides N."/>
            <person name="Mikhailova N."/>
            <person name="Liu Z."/>
            <person name="Li T."/>
            <person name="Zhao F."/>
            <person name="Overmann J."/>
            <person name="Bryant D.A."/>
            <person name="Richardson P."/>
        </authorList>
    </citation>
    <scope>NUCLEOTIDE SEQUENCE [LARGE SCALE GENOMIC DNA]</scope>
    <source>
        <strain evidence="15">ATCC 35110 / GB-78</strain>
    </source>
</reference>
<keyword evidence="4 10" id="KW-0812">Transmembrane</keyword>
<dbReference type="GO" id="GO:0015344">
    <property type="term" value="F:siderophore uptake transmembrane transporter activity"/>
    <property type="evidence" value="ECO:0007669"/>
    <property type="project" value="TreeGrafter"/>
</dbReference>
<accession>B3QXT8</accession>
<evidence type="ECO:0000256" key="3">
    <source>
        <dbReference type="ARBA" id="ARBA00022452"/>
    </source>
</evidence>
<organism evidence="14 15">
    <name type="scientific">Chloroherpeton thalassium (strain ATCC 35110 / GB-78)</name>
    <dbReference type="NCBI Taxonomy" id="517418"/>
    <lineage>
        <taxon>Bacteria</taxon>
        <taxon>Pseudomonadati</taxon>
        <taxon>Chlorobiota</taxon>
        <taxon>Chlorobiia</taxon>
        <taxon>Chlorobiales</taxon>
        <taxon>Chloroherpetonaceae</taxon>
        <taxon>Chloroherpeton</taxon>
    </lineage>
</organism>
<feature type="domain" description="TonB-dependent receptor-like beta-barrel" evidence="12">
    <location>
        <begin position="245"/>
        <end position="748"/>
    </location>
</feature>
<evidence type="ECO:0000313" key="15">
    <source>
        <dbReference type="Proteomes" id="UP000001208"/>
    </source>
</evidence>
<keyword evidence="3 10" id="KW-1134">Transmembrane beta strand</keyword>
<dbReference type="Pfam" id="PF13715">
    <property type="entry name" value="CarbopepD_reg_2"/>
    <property type="match status" value="1"/>
</dbReference>
<proteinExistence type="inferred from homology"/>
<evidence type="ECO:0000256" key="11">
    <source>
        <dbReference type="RuleBase" id="RU003357"/>
    </source>
</evidence>
<protein>
    <submittedName>
        <fullName evidence="14">TonB-dependent receptor plug</fullName>
    </submittedName>
</protein>
<feature type="domain" description="TonB-dependent receptor plug" evidence="13">
    <location>
        <begin position="119"/>
        <end position="222"/>
    </location>
</feature>
<keyword evidence="5" id="KW-0732">Signal</keyword>
<dbReference type="Gene3D" id="2.60.40.1120">
    <property type="entry name" value="Carboxypeptidase-like, regulatory domain"/>
    <property type="match status" value="1"/>
</dbReference>
<dbReference type="Gene3D" id="2.40.170.20">
    <property type="entry name" value="TonB-dependent receptor, beta-barrel domain"/>
    <property type="match status" value="1"/>
</dbReference>
<evidence type="ECO:0000256" key="10">
    <source>
        <dbReference type="PROSITE-ProRule" id="PRU01360"/>
    </source>
</evidence>
<dbReference type="KEGG" id="cts:Ctha_1001"/>
<evidence type="ECO:0000256" key="2">
    <source>
        <dbReference type="ARBA" id="ARBA00022448"/>
    </source>
</evidence>
<keyword evidence="2 10" id="KW-0813">Transport</keyword>
<keyword evidence="15" id="KW-1185">Reference proteome</keyword>
<comment type="similarity">
    <text evidence="10 11">Belongs to the TonB-dependent receptor family.</text>
</comment>
<keyword evidence="9 10" id="KW-0998">Cell outer membrane</keyword>
<dbReference type="STRING" id="517418.Ctha_1001"/>
<dbReference type="PROSITE" id="PS52016">
    <property type="entry name" value="TONB_DEPENDENT_REC_3"/>
    <property type="match status" value="1"/>
</dbReference>
<keyword evidence="7 10" id="KW-0472">Membrane</keyword>
<dbReference type="Gene3D" id="2.170.130.10">
    <property type="entry name" value="TonB-dependent receptor, plug domain"/>
    <property type="match status" value="1"/>
</dbReference>
<dbReference type="InterPro" id="IPR012910">
    <property type="entry name" value="Plug_dom"/>
</dbReference>
<dbReference type="GO" id="GO:0009279">
    <property type="term" value="C:cell outer membrane"/>
    <property type="evidence" value="ECO:0007669"/>
    <property type="project" value="UniProtKB-SubCell"/>
</dbReference>
<dbReference type="EMBL" id="CP001100">
    <property type="protein sequence ID" value="ACF13466.1"/>
    <property type="molecule type" value="Genomic_DNA"/>
</dbReference>